<feature type="active site" description="For nuclease activity" evidence="15">
    <location>
        <position position="1120"/>
    </location>
</feature>
<dbReference type="Gene3D" id="1.10.486.10">
    <property type="entry name" value="PCRA, domain 4"/>
    <property type="match status" value="1"/>
</dbReference>
<feature type="compositionally biased region" description="Basic and acidic residues" evidence="17">
    <location>
        <begin position="949"/>
        <end position="961"/>
    </location>
</feature>
<feature type="domain" description="UvrD-like helicase ATP-binding" evidence="18">
    <location>
        <begin position="1"/>
        <end position="472"/>
    </location>
</feature>
<keyword evidence="5 15" id="KW-0378">Hydrolase</keyword>
<comment type="catalytic activity">
    <reaction evidence="14 15">
        <text>ATP + H2O = ADP + phosphate + H(+)</text>
        <dbReference type="Rhea" id="RHEA:13065"/>
        <dbReference type="ChEBI" id="CHEBI:15377"/>
        <dbReference type="ChEBI" id="CHEBI:15378"/>
        <dbReference type="ChEBI" id="CHEBI:30616"/>
        <dbReference type="ChEBI" id="CHEBI:43474"/>
        <dbReference type="ChEBI" id="CHEBI:456216"/>
        <dbReference type="EC" id="5.6.2.4"/>
    </reaction>
</comment>
<dbReference type="Pfam" id="PF00580">
    <property type="entry name" value="UvrD-helicase"/>
    <property type="match status" value="1"/>
</dbReference>
<keyword evidence="10 15" id="KW-0238">DNA-binding</keyword>
<feature type="domain" description="UvrD-like helicase C-terminal" evidence="19">
    <location>
        <begin position="505"/>
        <end position="776"/>
    </location>
</feature>
<reference evidence="20 21" key="1">
    <citation type="submission" date="2012-09" db="EMBL/GenBank/DDBJ databases">
        <title>Genome Sequence of alkane-degrading Bacterium Alcanivorax venustensis ISO4.</title>
        <authorList>
            <person name="Lai Q."/>
            <person name="Shao Z."/>
        </authorList>
    </citation>
    <scope>NUCLEOTIDE SEQUENCE [LARGE SCALE GENOMIC DNA]</scope>
    <source>
        <strain evidence="20 21">ISO4</strain>
    </source>
</reference>
<evidence type="ECO:0000256" key="6">
    <source>
        <dbReference type="ARBA" id="ARBA00022806"/>
    </source>
</evidence>
<keyword evidence="9 15" id="KW-0460">Magnesium</keyword>
<dbReference type="Gene3D" id="3.90.320.10">
    <property type="match status" value="1"/>
</dbReference>
<feature type="region of interest" description="Nuclease activity, interacts with RecD and RecA" evidence="15">
    <location>
        <begin position="928"/>
        <end position="1217"/>
    </location>
</feature>
<evidence type="ECO:0000256" key="4">
    <source>
        <dbReference type="ARBA" id="ARBA00022763"/>
    </source>
</evidence>
<keyword evidence="6 15" id="KW-0347">Helicase</keyword>
<evidence type="ECO:0000256" key="11">
    <source>
        <dbReference type="ARBA" id="ARBA00023204"/>
    </source>
</evidence>
<dbReference type="InterPro" id="IPR014016">
    <property type="entry name" value="UvrD-like_ATP-bd"/>
</dbReference>
<dbReference type="NCBIfam" id="TIGR00609">
    <property type="entry name" value="recB"/>
    <property type="match status" value="1"/>
</dbReference>
<evidence type="ECO:0000313" key="20">
    <source>
        <dbReference type="EMBL" id="MBF5052443.1"/>
    </source>
</evidence>
<comment type="miscellaneous">
    <text evidence="15">In the RecBCD complex, RecB has a slow 3'-5' helicase, an exonuclease activity and loads RecA onto ssDNA, RecD has a fast 5'-3' helicase activity, while RecC stimulates the ATPase and processivity of the RecB helicase and contributes to recognition of the Chi site.</text>
</comment>
<comment type="caution">
    <text evidence="20">The sequence shown here is derived from an EMBL/GenBank/DDBJ whole genome shotgun (WGS) entry which is preliminary data.</text>
</comment>
<evidence type="ECO:0000256" key="5">
    <source>
        <dbReference type="ARBA" id="ARBA00022801"/>
    </source>
</evidence>
<evidence type="ECO:0000256" key="12">
    <source>
        <dbReference type="ARBA" id="ARBA00023235"/>
    </source>
</evidence>
<keyword evidence="7 15" id="KW-0269">Exonuclease</keyword>
<keyword evidence="8 15" id="KW-0067">ATP-binding</keyword>
<dbReference type="InterPro" id="IPR004586">
    <property type="entry name" value="RecB"/>
</dbReference>
<evidence type="ECO:0000256" key="9">
    <source>
        <dbReference type="ARBA" id="ARBA00022842"/>
    </source>
</evidence>
<protein>
    <recommendedName>
        <fullName evidence="15">RecBCD enzyme subunit RecB</fullName>
        <ecNumber evidence="15">3.1.11.5</ecNumber>
        <ecNumber evidence="15">5.6.2.4</ecNumber>
    </recommendedName>
    <alternativeName>
        <fullName evidence="15">DNA 3'-5' helicase subunit RecB</fullName>
    </alternativeName>
    <alternativeName>
        <fullName evidence="15">Exonuclease V subunit RecB</fullName>
        <shortName evidence="15">ExoV subunit RecB</shortName>
    </alternativeName>
    <alternativeName>
        <fullName evidence="15">Helicase/nuclease RecBCD subunit RecB</fullName>
    </alternativeName>
</protein>
<evidence type="ECO:0000256" key="17">
    <source>
        <dbReference type="SAM" id="MobiDB-lite"/>
    </source>
</evidence>
<dbReference type="EMBL" id="ARXR01000006">
    <property type="protein sequence ID" value="MBF5052443.1"/>
    <property type="molecule type" value="Genomic_DNA"/>
</dbReference>
<evidence type="ECO:0000256" key="8">
    <source>
        <dbReference type="ARBA" id="ARBA00022840"/>
    </source>
</evidence>
<organism evidence="20 21">
    <name type="scientific">Alloalcanivorax venustensis ISO4</name>
    <dbReference type="NCBI Taxonomy" id="1177184"/>
    <lineage>
        <taxon>Bacteria</taxon>
        <taxon>Pseudomonadati</taxon>
        <taxon>Pseudomonadota</taxon>
        <taxon>Gammaproteobacteria</taxon>
        <taxon>Oceanospirillales</taxon>
        <taxon>Alcanivoracaceae</taxon>
        <taxon>Alloalcanivorax</taxon>
    </lineage>
</organism>
<dbReference type="CDD" id="cd22352">
    <property type="entry name" value="RecB_C-like"/>
    <property type="match status" value="1"/>
</dbReference>
<keyword evidence="2 15" id="KW-0479">Metal-binding</keyword>
<comment type="catalytic activity">
    <reaction evidence="15">
        <text>Exonucleolytic cleavage (in the presence of ATP) in either 5'- to 3'- or 3'- to 5'-direction to yield 5'-phosphooligonucleotides.</text>
        <dbReference type="EC" id="3.1.11.5"/>
    </reaction>
</comment>
<keyword evidence="4 15" id="KW-0227">DNA damage</keyword>
<keyword evidence="21" id="KW-1185">Reference proteome</keyword>
<dbReference type="EC" id="5.6.2.4" evidence="15"/>
<dbReference type="InterPro" id="IPR000212">
    <property type="entry name" value="DNA_helicase_UvrD/REP"/>
</dbReference>
<dbReference type="RefSeq" id="WP_194855407.1">
    <property type="nucleotide sequence ID" value="NZ_ARXR01000006.1"/>
</dbReference>
<evidence type="ECO:0000256" key="2">
    <source>
        <dbReference type="ARBA" id="ARBA00022723"/>
    </source>
</evidence>
<keyword evidence="1 15" id="KW-0540">Nuclease</keyword>
<feature type="binding site" evidence="15">
    <location>
        <position position="990"/>
    </location>
    <ligand>
        <name>Mg(2+)</name>
        <dbReference type="ChEBI" id="CHEBI:18420"/>
    </ligand>
</feature>
<dbReference type="SUPFAM" id="SSF52980">
    <property type="entry name" value="Restriction endonuclease-like"/>
    <property type="match status" value="1"/>
</dbReference>
<evidence type="ECO:0000256" key="1">
    <source>
        <dbReference type="ARBA" id="ARBA00022722"/>
    </source>
</evidence>
<dbReference type="InterPro" id="IPR027417">
    <property type="entry name" value="P-loop_NTPase"/>
</dbReference>
<dbReference type="SUPFAM" id="SSF52540">
    <property type="entry name" value="P-loop containing nucleoside triphosphate hydrolases"/>
    <property type="match status" value="1"/>
</dbReference>
<dbReference type="InterPro" id="IPR038726">
    <property type="entry name" value="PDDEXK_AddAB-type"/>
</dbReference>
<comment type="cofactor">
    <cofactor evidence="15">
        <name>Mg(2+)</name>
        <dbReference type="ChEBI" id="CHEBI:18420"/>
    </cofactor>
    <text evidence="15">Binds 1 Mg(2+) ion per subunit.</text>
</comment>
<dbReference type="Pfam" id="PF12705">
    <property type="entry name" value="PDDEXK_1"/>
    <property type="match status" value="1"/>
</dbReference>
<dbReference type="Pfam" id="PF13361">
    <property type="entry name" value="UvrD_C"/>
    <property type="match status" value="1"/>
</dbReference>
<comment type="function">
    <text evidence="15">A helicase/nuclease that prepares dsDNA breaks (DSB) for recombinational DNA repair. Binds to DSBs and unwinds DNA via a highly rapid and processive ATP-dependent bidirectional helicase activity. Unwinds dsDNA until it encounters a Chi (crossover hotspot instigator) sequence from the 3' direction. Cuts ssDNA a few nucleotides 3' to the Chi site. The properties and activities of the enzyme are changed at Chi. The Chi-altered holoenzyme produces a long 3'-ssDNA overhang and facilitates RecA-binding to the ssDNA for homologous DNA recombination and repair. Holoenzyme degrades any linearized DNA that is unable to undergo homologous recombination. In the holoenzyme this subunit contributes ATPase, 3'-5' helicase, exonuclease activity and loads RecA onto ssDNA.</text>
</comment>
<keyword evidence="3 15" id="KW-0547">Nucleotide-binding</keyword>
<dbReference type="Proteomes" id="UP000644441">
    <property type="component" value="Unassembled WGS sequence"/>
</dbReference>
<comment type="similarity">
    <text evidence="15">Belongs to the helicase family. UvrD subfamily.</text>
</comment>
<gene>
    <name evidence="15" type="primary">recB</name>
    <name evidence="20" type="ORF">ISO4_01045</name>
</gene>
<feature type="region of interest" description="DNA-binding and helicase activity, interacts with RecC" evidence="15">
    <location>
        <begin position="1"/>
        <end position="882"/>
    </location>
</feature>
<evidence type="ECO:0000313" key="21">
    <source>
        <dbReference type="Proteomes" id="UP000644441"/>
    </source>
</evidence>
<evidence type="ECO:0000256" key="13">
    <source>
        <dbReference type="ARBA" id="ARBA00034617"/>
    </source>
</evidence>
<dbReference type="PROSITE" id="PS51198">
    <property type="entry name" value="UVRD_HELICASE_ATP_BIND"/>
    <property type="match status" value="1"/>
</dbReference>
<dbReference type="Gene3D" id="3.40.50.300">
    <property type="entry name" value="P-loop containing nucleotide triphosphate hydrolases"/>
    <property type="match status" value="2"/>
</dbReference>
<sequence>MNAERPLPITFPLHGTRLIEASAGTGKTFTLAALYLRLVLGHGDDGDHNNAFHRPLLPPEILVVTFTEAATEELRERIRHRLAEAARLFADPDAEASDPVLAELLNDYREPEQRARCAQRLEAAAQWMDEAAVYTIHGFCNRMLKQHAFDSGSLFSLELQEDASDEQQQAARDYWRTVIADFPVSAANALQSDNLGNPDALLAACRPLLGLREADPDVLPQSVRHWLTLTGPQADTEQRARQQLAAELPDFLEWVRAARDNKWLNGNSYRTNSLPGMLQTLQRYANGERLNDKGYETLAKFSHDGMKLTKAGQAHRPDFAFCQALDAVMEGRANTRLPRTDLLAHAAAWIHQRVDKVRRQTATIGFDDMLSRLHDALHGDNGERLAEVIRTQFPVALIDEFQDTDPTQYGIFSALYGGREADLADKRTGWFMIGDPKQAIYAFRGADVFTYLKARRATEGNHYTLDKNFRSAEAMVEAVNHLFTYSQEAFGDVFMMDNAIPFETVKAQGRKEELLVDGAPKAGVTLWVEDRDKPVSAGPYREEQAARCANHIAHLLNGAEQGVTGFRDGDGFTPLHPNDIAILVRDRIEAKAVRDALMERQVRSVYLSDQDSVFAQPEAFDLLLILHACAAPESDSRVRSALACSVLDLAYAELDALNQDEVRWEKTVEQFHGYRHQWRTQGVLPMLRGLLMEFQVPARLSQSLDGERALTNLLHLAELLQQAATRLDGEQSLIRYLEDAVESAVEEQRSGSKESILRLESDDDRVKVITIHKSKGLEYPLVYLPFICGFRPADKNKPPLRYHENDHLNVSLEPDDSVEHKADHERLAEDMRLLYVALTRARHVCTLGLAPYIKGRGKQNQLERSAVGRLLFGRGVANDGLMAALAPLACDAITVMAPPDSDLEVYRPTEQAMTLSDELRLPARQREPWWIASYSALKQVQETLAPADPRGDQLAEQHNEDSDPADVDQPPRPDSIHAFPRGAAPGTLLHDLLEQAADQRFAQTLAEPADFDLNLEEKLRARGWQDHSDVIRDWWKQTLRAELPLAEGRISLATLNTYVPELEFVFPAHRVKVAEMDALIRRHIHPQHPRPRLEADTLNGMLKGFIDLVFEHDGKYYVLDYKSNWLGADDQAYTRDAMTDAVLEKRYEVQYVLYLLALHRLLRSRLGDGYDPEQHLGGAVYVFLRGLRGPAAGTVFDRPDTALIEALDAQFGGAHAN</sequence>
<dbReference type="InterPro" id="IPR011335">
    <property type="entry name" value="Restrct_endonuc-II-like"/>
</dbReference>
<feature type="region of interest" description="Disordered" evidence="17">
    <location>
        <begin position="948"/>
        <end position="981"/>
    </location>
</feature>
<keyword evidence="12 15" id="KW-0413">Isomerase</keyword>
<dbReference type="EC" id="3.1.11.5" evidence="15"/>
<comment type="domain">
    <text evidence="15">The N-terminal DNA-binding domain is a ssDNA-dependent ATPase and has ATP-dependent 3'-5' helicase function. This domain interacts with RecC.</text>
</comment>
<dbReference type="Gene3D" id="1.10.3170.10">
    <property type="entry name" value="Recbcd, chain B, domain 2"/>
    <property type="match status" value="1"/>
</dbReference>
<dbReference type="HAMAP" id="MF_01485">
    <property type="entry name" value="RecB"/>
    <property type="match status" value="1"/>
</dbReference>
<feature type="binding site" evidence="15">
    <location>
        <position position="1107"/>
    </location>
    <ligand>
        <name>Mg(2+)</name>
        <dbReference type="ChEBI" id="CHEBI:18420"/>
    </ligand>
</feature>
<evidence type="ECO:0000256" key="15">
    <source>
        <dbReference type="HAMAP-Rule" id="MF_01485"/>
    </source>
</evidence>
<comment type="subunit">
    <text evidence="15">Heterotrimer of RecB, RecC and RecD. All subunits contribute to DNA-binding. Interacts with RecA.</text>
</comment>
<accession>A0ABS0AE82</accession>
<dbReference type="PANTHER" id="PTHR11070:SF23">
    <property type="entry name" value="RECBCD ENZYME SUBUNIT RECB"/>
    <property type="match status" value="1"/>
</dbReference>
<keyword evidence="11 15" id="KW-0234">DNA repair</keyword>
<comment type="domain">
    <text evidence="15">The C-terminal domain has nuclease activity and interacts with RecD. It interacts with RecA, facilitating its loading onto ssDNA.</text>
</comment>
<dbReference type="PANTHER" id="PTHR11070">
    <property type="entry name" value="UVRD / RECB / PCRA DNA HELICASE FAMILY MEMBER"/>
    <property type="match status" value="1"/>
</dbReference>
<proteinExistence type="inferred from homology"/>
<evidence type="ECO:0000259" key="19">
    <source>
        <dbReference type="PROSITE" id="PS51217"/>
    </source>
</evidence>
<dbReference type="InterPro" id="IPR011604">
    <property type="entry name" value="PDDEXK-like_dom_sf"/>
</dbReference>
<evidence type="ECO:0000259" key="18">
    <source>
        <dbReference type="PROSITE" id="PS51198"/>
    </source>
</evidence>
<comment type="catalytic activity">
    <reaction evidence="13 15">
        <text>Couples ATP hydrolysis with the unwinding of duplex DNA by translocating in the 3'-5' direction.</text>
        <dbReference type="EC" id="5.6.2.4"/>
    </reaction>
</comment>
<evidence type="ECO:0000256" key="16">
    <source>
        <dbReference type="PROSITE-ProRule" id="PRU00560"/>
    </source>
</evidence>
<dbReference type="InterPro" id="IPR014017">
    <property type="entry name" value="DNA_helicase_UvrD-like_C"/>
</dbReference>
<feature type="binding site" evidence="15">
    <location>
        <position position="1120"/>
    </location>
    <ligand>
        <name>Mg(2+)</name>
        <dbReference type="ChEBI" id="CHEBI:18420"/>
    </ligand>
</feature>
<dbReference type="PROSITE" id="PS51217">
    <property type="entry name" value="UVRD_HELICASE_CTER"/>
    <property type="match status" value="1"/>
</dbReference>
<feature type="binding site" evidence="16">
    <location>
        <begin position="21"/>
        <end position="28"/>
    </location>
    <ligand>
        <name>ATP</name>
        <dbReference type="ChEBI" id="CHEBI:30616"/>
    </ligand>
</feature>
<evidence type="ECO:0000256" key="10">
    <source>
        <dbReference type="ARBA" id="ARBA00023125"/>
    </source>
</evidence>
<name>A0ABS0AE82_9GAMM</name>
<evidence type="ECO:0000256" key="3">
    <source>
        <dbReference type="ARBA" id="ARBA00022741"/>
    </source>
</evidence>
<evidence type="ECO:0000256" key="14">
    <source>
        <dbReference type="ARBA" id="ARBA00048988"/>
    </source>
</evidence>
<evidence type="ECO:0000256" key="7">
    <source>
        <dbReference type="ARBA" id="ARBA00022839"/>
    </source>
</evidence>